<protein>
    <recommendedName>
        <fullName evidence="4">Secreted protein</fullName>
    </recommendedName>
</protein>
<feature type="chain" id="PRO_5006874080" description="Secreted protein" evidence="1">
    <location>
        <begin position="17"/>
        <end position="80"/>
    </location>
</feature>
<dbReference type="AlphaFoldDB" id="A0A0V0ZTL6"/>
<accession>A0A0V0ZTL6</accession>
<organism evidence="2 3">
    <name type="scientific">Trichinella patagoniensis</name>
    <dbReference type="NCBI Taxonomy" id="990121"/>
    <lineage>
        <taxon>Eukaryota</taxon>
        <taxon>Metazoa</taxon>
        <taxon>Ecdysozoa</taxon>
        <taxon>Nematoda</taxon>
        <taxon>Enoplea</taxon>
        <taxon>Dorylaimia</taxon>
        <taxon>Trichinellida</taxon>
        <taxon>Trichinellidae</taxon>
        <taxon>Trichinella</taxon>
    </lineage>
</organism>
<evidence type="ECO:0000313" key="3">
    <source>
        <dbReference type="Proteomes" id="UP000054783"/>
    </source>
</evidence>
<evidence type="ECO:0000313" key="2">
    <source>
        <dbReference type="EMBL" id="KRY15909.1"/>
    </source>
</evidence>
<dbReference type="Proteomes" id="UP000054783">
    <property type="component" value="Unassembled WGS sequence"/>
</dbReference>
<gene>
    <name evidence="2" type="ORF">T12_3494</name>
</gene>
<keyword evidence="3" id="KW-1185">Reference proteome</keyword>
<proteinExistence type="predicted"/>
<comment type="caution">
    <text evidence="2">The sequence shown here is derived from an EMBL/GenBank/DDBJ whole genome shotgun (WGS) entry which is preliminary data.</text>
</comment>
<dbReference type="EMBL" id="JYDQ01000087">
    <property type="protein sequence ID" value="KRY15909.1"/>
    <property type="molecule type" value="Genomic_DNA"/>
</dbReference>
<evidence type="ECO:0008006" key="4">
    <source>
        <dbReference type="Google" id="ProtNLM"/>
    </source>
</evidence>
<feature type="signal peptide" evidence="1">
    <location>
        <begin position="1"/>
        <end position="16"/>
    </location>
</feature>
<reference evidence="2 3" key="1">
    <citation type="submission" date="2015-01" db="EMBL/GenBank/DDBJ databases">
        <title>Evolution of Trichinella species and genotypes.</title>
        <authorList>
            <person name="Korhonen P.K."/>
            <person name="Edoardo P."/>
            <person name="Giuseppe L.R."/>
            <person name="Gasser R.B."/>
        </authorList>
    </citation>
    <scope>NUCLEOTIDE SEQUENCE [LARGE SCALE GENOMIC DNA]</scope>
    <source>
        <strain evidence="2">ISS2496</strain>
    </source>
</reference>
<dbReference type="OrthoDB" id="5921244at2759"/>
<name>A0A0V0ZTL6_9BILA</name>
<evidence type="ECO:0000256" key="1">
    <source>
        <dbReference type="SAM" id="SignalP"/>
    </source>
</evidence>
<keyword evidence="1" id="KW-0732">Signal</keyword>
<sequence length="80" mass="8996">MTLSIVCLVVVSPNEFVCICGDVECKCKIEFIDLLLNERISFVNNGWREQKETTGANVGQNAKRHTTRLIKVPKLETTNS</sequence>